<dbReference type="SUPFAM" id="SSF53187">
    <property type="entry name" value="Zn-dependent exopeptidases"/>
    <property type="match status" value="1"/>
</dbReference>
<keyword evidence="3" id="KW-1185">Reference proteome</keyword>
<dbReference type="GO" id="GO:0006508">
    <property type="term" value="P:proteolysis"/>
    <property type="evidence" value="ECO:0007669"/>
    <property type="project" value="InterPro"/>
</dbReference>
<dbReference type="EMBL" id="BJXA01000001">
    <property type="protein sequence ID" value="GEM35792.1"/>
    <property type="molecule type" value="Genomic_DNA"/>
</dbReference>
<dbReference type="AlphaFoldDB" id="A0A511M594"/>
<comment type="caution">
    <text evidence="2">The sequence shown here is derived from an EMBL/GenBank/DDBJ whole genome shotgun (WGS) entry which is preliminary data.</text>
</comment>
<gene>
    <name evidence="2" type="ORF">NN4_03110</name>
</gene>
<dbReference type="GO" id="GO:0008270">
    <property type="term" value="F:zinc ion binding"/>
    <property type="evidence" value="ECO:0007669"/>
    <property type="project" value="InterPro"/>
</dbReference>
<dbReference type="InterPro" id="IPR000834">
    <property type="entry name" value="Peptidase_M14"/>
</dbReference>
<organism evidence="2 3">
    <name type="scientific">Nocardia ninae NBRC 108245</name>
    <dbReference type="NCBI Taxonomy" id="1210091"/>
    <lineage>
        <taxon>Bacteria</taxon>
        <taxon>Bacillati</taxon>
        <taxon>Actinomycetota</taxon>
        <taxon>Actinomycetes</taxon>
        <taxon>Mycobacteriales</taxon>
        <taxon>Nocardiaceae</taxon>
        <taxon>Nocardia</taxon>
    </lineage>
</organism>
<dbReference type="Gene3D" id="3.40.630.10">
    <property type="entry name" value="Zn peptidases"/>
    <property type="match status" value="1"/>
</dbReference>
<dbReference type="PROSITE" id="PS51257">
    <property type="entry name" value="PROKAR_LIPOPROTEIN"/>
    <property type="match status" value="1"/>
</dbReference>
<sequence length="480" mass="51607">MVELERRGLFALVAGLGAAAAAGCGRGAEESVQVVDDVARIVGPVERIEAFPTVDELNRFVDELVAAHPGKVAVEEIGRSSSGDPIREVRVGSGERHLLVFGNPHPNEPIGMATIRHLLGRLARGEVDTLGATWHFVPCVDPDGTRLNEGWFAGPRTRTAVAREFYRPAGPEQPEWCFPITWRDKQVGVPMPETRALMTLIDRTRPALIASLHNGDFGGGFYYCSGGDAGYWSALVQLLDDAEVPRHQGEPDAPGGARWAEGIYELPTFAKMADAWLAVGVDPVAGIGGGGSLDYAAPYGTAVLVSELPLWTDPRIADQTPSERSWNDVMRSTATAYREIAALVTGVLDGLGDRLTGRSPFERSLRSMGWALGELAAERDAAAAQDRRATLGEIFLEEYFWVAAQRLRAGGMLLRLLDEESQRDPSLAAEKARVGAIFDGWSADVERNAPGEPVALERLVAIQAGAIVTAAARLRDGLSV</sequence>
<proteinExistence type="predicted"/>
<dbReference type="SMART" id="SM00631">
    <property type="entry name" value="Zn_pept"/>
    <property type="match status" value="1"/>
</dbReference>
<evidence type="ECO:0000313" key="3">
    <source>
        <dbReference type="Proteomes" id="UP000321424"/>
    </source>
</evidence>
<accession>A0A511M594</accession>
<dbReference type="Pfam" id="PF00246">
    <property type="entry name" value="Peptidase_M14"/>
    <property type="match status" value="1"/>
</dbReference>
<dbReference type="GO" id="GO:0004181">
    <property type="term" value="F:metallocarboxypeptidase activity"/>
    <property type="evidence" value="ECO:0007669"/>
    <property type="project" value="InterPro"/>
</dbReference>
<evidence type="ECO:0000259" key="1">
    <source>
        <dbReference type="SMART" id="SM00631"/>
    </source>
</evidence>
<protein>
    <recommendedName>
        <fullName evidence="1">Peptidase M14 domain-containing protein</fullName>
    </recommendedName>
</protein>
<feature type="domain" description="Peptidase M14" evidence="1">
    <location>
        <begin position="51"/>
        <end position="325"/>
    </location>
</feature>
<name>A0A511M594_9NOCA</name>
<evidence type="ECO:0000313" key="2">
    <source>
        <dbReference type="EMBL" id="GEM35792.1"/>
    </source>
</evidence>
<dbReference type="Proteomes" id="UP000321424">
    <property type="component" value="Unassembled WGS sequence"/>
</dbReference>
<reference evidence="2 3" key="1">
    <citation type="submission" date="2019-07" db="EMBL/GenBank/DDBJ databases">
        <title>Whole genome shotgun sequence of Nocardia ninae NBRC 108245.</title>
        <authorList>
            <person name="Hosoyama A."/>
            <person name="Uohara A."/>
            <person name="Ohji S."/>
            <person name="Ichikawa N."/>
        </authorList>
    </citation>
    <scope>NUCLEOTIDE SEQUENCE [LARGE SCALE GENOMIC DNA]</scope>
    <source>
        <strain evidence="2 3">NBRC 108245</strain>
    </source>
</reference>